<dbReference type="AlphaFoldDB" id="A0A0N5CTG5"/>
<evidence type="ECO:0000313" key="2">
    <source>
        <dbReference type="Proteomes" id="UP000276776"/>
    </source>
</evidence>
<proteinExistence type="predicted"/>
<reference evidence="3" key="1">
    <citation type="submission" date="2017-02" db="UniProtKB">
        <authorList>
            <consortium name="WormBaseParasite"/>
        </authorList>
    </citation>
    <scope>IDENTIFICATION</scope>
</reference>
<evidence type="ECO:0000313" key="3">
    <source>
        <dbReference type="WBParaSite" id="TCLT_0000352501-mRNA-1"/>
    </source>
</evidence>
<evidence type="ECO:0000313" key="1">
    <source>
        <dbReference type="EMBL" id="VDN00035.1"/>
    </source>
</evidence>
<gene>
    <name evidence="1" type="ORF">TCLT_LOCUS3516</name>
</gene>
<protein>
    <submittedName>
        <fullName evidence="3">Secreted protein</fullName>
    </submittedName>
</protein>
<dbReference type="EMBL" id="UYYF01001662">
    <property type="protein sequence ID" value="VDN00035.1"/>
    <property type="molecule type" value="Genomic_DNA"/>
</dbReference>
<sequence>MVSLAIFLVTTFACREWLLSAPAALWCDIRFSGSLFGSEPSLSIAPYNYIRTNH</sequence>
<dbReference type="Proteomes" id="UP000276776">
    <property type="component" value="Unassembled WGS sequence"/>
</dbReference>
<name>A0A0N5CTG5_THECL</name>
<reference evidence="1 2" key="2">
    <citation type="submission" date="2018-11" db="EMBL/GenBank/DDBJ databases">
        <authorList>
            <consortium name="Pathogen Informatics"/>
        </authorList>
    </citation>
    <scope>NUCLEOTIDE SEQUENCE [LARGE SCALE GENOMIC DNA]</scope>
</reference>
<dbReference type="WBParaSite" id="TCLT_0000352501-mRNA-1">
    <property type="protein sequence ID" value="TCLT_0000352501-mRNA-1"/>
    <property type="gene ID" value="TCLT_0000352501"/>
</dbReference>
<keyword evidence="2" id="KW-1185">Reference proteome</keyword>
<accession>A0A0N5CTG5</accession>
<organism evidence="3">
    <name type="scientific">Thelazia callipaeda</name>
    <name type="common">Oriental eyeworm</name>
    <name type="synonym">Parasitic nematode</name>
    <dbReference type="NCBI Taxonomy" id="103827"/>
    <lineage>
        <taxon>Eukaryota</taxon>
        <taxon>Metazoa</taxon>
        <taxon>Ecdysozoa</taxon>
        <taxon>Nematoda</taxon>
        <taxon>Chromadorea</taxon>
        <taxon>Rhabditida</taxon>
        <taxon>Spirurina</taxon>
        <taxon>Spiruromorpha</taxon>
        <taxon>Thelazioidea</taxon>
        <taxon>Thelaziidae</taxon>
        <taxon>Thelazia</taxon>
    </lineage>
</organism>